<gene>
    <name evidence="2" type="ORF">J40TS1_29620</name>
</gene>
<comment type="caution">
    <text evidence="2">The sequence shown here is derived from an EMBL/GenBank/DDBJ whole genome shotgun (WGS) entry which is preliminary data.</text>
</comment>
<proteinExistence type="predicted"/>
<dbReference type="InterPro" id="IPR016624">
    <property type="entry name" value="UCP014753"/>
</dbReference>
<dbReference type="AlphaFoldDB" id="A0A919YQ21"/>
<accession>A0A919YQ21</accession>
<dbReference type="RefSeq" id="WP_213516514.1">
    <property type="nucleotide sequence ID" value="NZ_BOSE01000005.1"/>
</dbReference>
<dbReference type="PIRSF" id="PIRSF014753">
    <property type="entry name" value="UCP014753"/>
    <property type="match status" value="1"/>
</dbReference>
<name>A0A919YQ21_9BACL</name>
<feature type="domain" description="DUF2264" evidence="1">
    <location>
        <begin position="4"/>
        <end position="357"/>
    </location>
</feature>
<dbReference type="InterPro" id="IPR049349">
    <property type="entry name" value="DUF2264_N"/>
</dbReference>
<dbReference type="Proteomes" id="UP000683139">
    <property type="component" value="Unassembled WGS sequence"/>
</dbReference>
<dbReference type="PANTHER" id="PTHR35339:SF3">
    <property type="entry name" value="DUF2264 DOMAIN-CONTAINING PROTEIN"/>
    <property type="match status" value="1"/>
</dbReference>
<organism evidence="2 3">
    <name type="scientific">Paenibacillus montaniterrae</name>
    <dbReference type="NCBI Taxonomy" id="429341"/>
    <lineage>
        <taxon>Bacteria</taxon>
        <taxon>Bacillati</taxon>
        <taxon>Bacillota</taxon>
        <taxon>Bacilli</taxon>
        <taxon>Bacillales</taxon>
        <taxon>Paenibacillaceae</taxon>
        <taxon>Paenibacillus</taxon>
    </lineage>
</organism>
<keyword evidence="3" id="KW-1185">Reference proteome</keyword>
<dbReference type="EMBL" id="BOSE01000005">
    <property type="protein sequence ID" value="GIP17320.1"/>
    <property type="molecule type" value="Genomic_DNA"/>
</dbReference>
<evidence type="ECO:0000313" key="2">
    <source>
        <dbReference type="EMBL" id="GIP17320.1"/>
    </source>
</evidence>
<protein>
    <recommendedName>
        <fullName evidence="1">DUF2264 domain-containing protein</fullName>
    </recommendedName>
</protein>
<evidence type="ECO:0000259" key="1">
    <source>
        <dbReference type="Pfam" id="PF10022"/>
    </source>
</evidence>
<reference evidence="2" key="1">
    <citation type="submission" date="2021-03" db="EMBL/GenBank/DDBJ databases">
        <title>Antimicrobial resistance genes in bacteria isolated from Japanese honey, and their potential for conferring macrolide and lincosamide resistance in the American foulbrood pathogen Paenibacillus larvae.</title>
        <authorList>
            <person name="Okamoto M."/>
            <person name="Kumagai M."/>
            <person name="Kanamori H."/>
            <person name="Takamatsu D."/>
        </authorList>
    </citation>
    <scope>NUCLEOTIDE SEQUENCE</scope>
    <source>
        <strain evidence="2">J40TS1</strain>
    </source>
</reference>
<dbReference type="Pfam" id="PF10022">
    <property type="entry name" value="DUF2264"/>
    <property type="match status" value="1"/>
</dbReference>
<dbReference type="PANTHER" id="PTHR35339">
    <property type="entry name" value="LINALOOL DEHYDRATASE_ISOMERASE DOMAIN-CONTAINING PROTEIN"/>
    <property type="match status" value="1"/>
</dbReference>
<evidence type="ECO:0000313" key="3">
    <source>
        <dbReference type="Proteomes" id="UP000683139"/>
    </source>
</evidence>
<sequence length="378" mass="42492">MTTDRQYWVDALLRIAHPVLKALSERRLRIEMPVEAKADDRILYTHLEALGRTLAGIAPWLETGPRSGEEGKARAHMAEMARRAIDAATDPASPDFMNFDKGGQPLVDAAFLANALLRAPNELYEQLEPKVKQNLAAALMATRTIRPVFSNWLLFSAVIEAALYKMGKDWDRMRVDYALRQHEQWYAGDGAYGDGPSFHWDYYNSFVIQPLLIDILDVLGDQFADWAQLRSKVLNRGVRYASVLERLISPEGAYPPLGRSLAYRFGAFQHLALMALRQQLAEELEPAQVRCALTAVIKRQLEMPNTFDEQGWLTIGFAGSQKELGEGYISTGSLYLCTTVFLPLGLPPHNAFWQGEAAWTSRKAWLGEVIPIDKAILE</sequence>